<name>A0ABM7VMX0_9BACT</name>
<reference evidence="3 4" key="1">
    <citation type="submission" date="2021-12" db="EMBL/GenBank/DDBJ databases">
        <title>Genome sequencing of bacteria with rrn-lacking chromosome and rrn-plasmid.</title>
        <authorList>
            <person name="Anda M."/>
            <person name="Iwasaki W."/>
        </authorList>
    </citation>
    <scope>NUCLEOTIDE SEQUENCE [LARGE SCALE GENOMIC DNA]</scope>
    <source>
        <strain evidence="3 4">NBRC 101262</strain>
        <plasmid evidence="3 4">pPP9</plasmid>
    </source>
</reference>
<evidence type="ECO:0000259" key="2">
    <source>
        <dbReference type="Pfam" id="PF13700"/>
    </source>
</evidence>
<evidence type="ECO:0000313" key="4">
    <source>
        <dbReference type="Proteomes" id="UP001354989"/>
    </source>
</evidence>
<dbReference type="Pfam" id="PF01526">
    <property type="entry name" value="DDE_Tnp_Tn3"/>
    <property type="match status" value="1"/>
</dbReference>
<keyword evidence="4" id="KW-1185">Reference proteome</keyword>
<evidence type="ECO:0008006" key="5">
    <source>
        <dbReference type="Google" id="ProtNLM"/>
    </source>
</evidence>
<dbReference type="InterPro" id="IPR025296">
    <property type="entry name" value="DUF4158"/>
</dbReference>
<dbReference type="InterPro" id="IPR002513">
    <property type="entry name" value="Tn3_Tnp_DDE_dom"/>
</dbReference>
<dbReference type="Pfam" id="PF13700">
    <property type="entry name" value="DUF4158"/>
    <property type="match status" value="1"/>
</dbReference>
<dbReference type="RefSeq" id="WP_338399588.1">
    <property type="nucleotide sequence ID" value="NZ_AP025301.1"/>
</dbReference>
<feature type="domain" description="DUF4158" evidence="2">
    <location>
        <begin position="4"/>
        <end position="161"/>
    </location>
</feature>
<feature type="domain" description="Tn3 transposase DDE" evidence="1">
    <location>
        <begin position="578"/>
        <end position="827"/>
    </location>
</feature>
<evidence type="ECO:0000313" key="3">
    <source>
        <dbReference type="EMBL" id="BDD02359.1"/>
    </source>
</evidence>
<accession>A0ABM7VMX0</accession>
<dbReference type="EMBL" id="AP025301">
    <property type="protein sequence ID" value="BDD02359.1"/>
    <property type="molecule type" value="Genomic_DNA"/>
</dbReference>
<geneLocation type="plasmid" evidence="3 4">
    <name>pPP9</name>
</geneLocation>
<evidence type="ECO:0000259" key="1">
    <source>
        <dbReference type="Pfam" id="PF01526"/>
    </source>
</evidence>
<protein>
    <recommendedName>
        <fullName evidence="5">Tn3 family transposase</fullName>
    </recommendedName>
</protein>
<gene>
    <name evidence="3" type="ORF">PEPS_46390</name>
</gene>
<keyword evidence="3" id="KW-0614">Plasmid</keyword>
<dbReference type="Proteomes" id="UP001354989">
    <property type="component" value="Plasmid pPP9"/>
</dbReference>
<organism evidence="3 4">
    <name type="scientific">Persicobacter psychrovividus</name>
    <dbReference type="NCBI Taxonomy" id="387638"/>
    <lineage>
        <taxon>Bacteria</taxon>
        <taxon>Pseudomonadati</taxon>
        <taxon>Bacteroidota</taxon>
        <taxon>Cytophagia</taxon>
        <taxon>Cytophagales</taxon>
        <taxon>Persicobacteraceae</taxon>
        <taxon>Persicobacter</taxon>
    </lineage>
</organism>
<proteinExistence type="predicted"/>
<sequence length="845" mass="98535">MAIAQRTVYPVFDVNYSEEDLRSVLFLNDTERRYAEDFSRDANTQAVFLLLLKAYLHLGYFPKVEQVPDSWKFYLETSMERSVHWEISDRLLRKIQAGIRQFLKVKPYAEGGQECVRELVKELAMSMADPADLINASVEQLQRHGFVLPSFETLHRLVYEVRKQVHLQLFEMVENRLSEQQRKDLDALLMVQKGELSSPFTRLKDFPAVAKLSEIKAWMARWYWLESLLEQDPLLEGIRYTKIENFGAQAYAYELSNMRGISDDGKRHTLLLSLLYVIKRKTKDELVDMLIRRMRTIHFRGRQKLETLKEQQRSLQELMLQTFAKIVEDAKQEKDPKPLGQKVKNRLAMRGGLDYFDECMQLLTQTHGQNYYPLLWAMHQPYRKVLLDLVEVLNLSSATSDNVLIECIERYMPLRHQRRQYIDDQFFRLDFLSQKWRNAIEVQQDGQLVYDRKMLELALLTQLSEALQTTDIFVPASMRYGDYRQQMIGQEEVEELVPDFCKEIELPETAEDFVSTQKEALRMAIETLDDAVKGHESVWIDEQGKIRLRRKKRPKPDQQVIEFQRKVRARLQPVSLLDLLHQGNQWTDYTQYFQPVSGNEAKSSQNKLHQIYTLFAFGSNLGAYQTAKHTTQPISRRVMDKMNYQQIDADKLQQGIGQVIDHFQAFKLPAYWGQADTAVADGTHIPLSENNLMGERHIRYGGYGGIAYHHISDTYVAMFSKFIACGTWEAVHILDGLMNHQSKLNPTKVHADTQGQNEPAFGLAYLLGIELMPRIRNLKDLTLYKVAEEDQYKTVNEVFTKSIDWQLIQTHWKDLMQVAISISKGKIALGHPPKAWHPWPKNQTL</sequence>